<reference evidence="1 2" key="1">
    <citation type="submission" date="2013-01" db="EMBL/GenBank/DDBJ databases">
        <authorList>
            <person name="Harkins D.M."/>
            <person name="Durkin A.S."/>
            <person name="Brinkac L.M."/>
            <person name="Haft D.H."/>
            <person name="Selengut J.D."/>
            <person name="Sanka R."/>
            <person name="DePew J."/>
            <person name="Purushe J."/>
            <person name="Matthias M.A."/>
            <person name="Vinetz J.M."/>
            <person name="Sutton G.G."/>
            <person name="Nierman W.C."/>
            <person name="Fouts D.E."/>
        </authorList>
    </citation>
    <scope>NUCLEOTIDE SEQUENCE [LARGE SCALE GENOMIC DNA]</scope>
    <source>
        <strain evidence="1 2">ZUN179</strain>
    </source>
</reference>
<dbReference type="Proteomes" id="UP000012160">
    <property type="component" value="Unassembled WGS sequence"/>
</dbReference>
<accession>M6UQF6</accession>
<organism evidence="1 2">
    <name type="scientific">Leptospira santarosai str. ZUN179</name>
    <dbReference type="NCBI Taxonomy" id="1049985"/>
    <lineage>
        <taxon>Bacteria</taxon>
        <taxon>Pseudomonadati</taxon>
        <taxon>Spirochaetota</taxon>
        <taxon>Spirochaetia</taxon>
        <taxon>Leptospirales</taxon>
        <taxon>Leptospiraceae</taxon>
        <taxon>Leptospira</taxon>
    </lineage>
</organism>
<dbReference type="EMBL" id="AHOQ02000016">
    <property type="protein sequence ID" value="EMO46830.1"/>
    <property type="molecule type" value="Genomic_DNA"/>
</dbReference>
<dbReference type="AlphaFoldDB" id="M6UQF6"/>
<protein>
    <submittedName>
        <fullName evidence="1">Uncharacterized protein</fullName>
    </submittedName>
</protein>
<proteinExistence type="predicted"/>
<sequence length="42" mass="4967">MAISITEDSIHKSYRLIKNPLKIPQKDKKRSSFRENVPRDII</sequence>
<gene>
    <name evidence="1" type="ORF">LEP1GSC187_2253</name>
</gene>
<evidence type="ECO:0000313" key="1">
    <source>
        <dbReference type="EMBL" id="EMO46830.1"/>
    </source>
</evidence>
<name>M6UQF6_9LEPT</name>
<comment type="caution">
    <text evidence="1">The sequence shown here is derived from an EMBL/GenBank/DDBJ whole genome shotgun (WGS) entry which is preliminary data.</text>
</comment>
<evidence type="ECO:0000313" key="2">
    <source>
        <dbReference type="Proteomes" id="UP000012160"/>
    </source>
</evidence>